<dbReference type="EMBL" id="LR134405">
    <property type="protein sequence ID" value="VEH66004.1"/>
    <property type="molecule type" value="Genomic_DNA"/>
</dbReference>
<reference evidence="2 3" key="1">
    <citation type="submission" date="2018-12" db="EMBL/GenBank/DDBJ databases">
        <authorList>
            <consortium name="Pathogen Informatics"/>
        </authorList>
    </citation>
    <scope>NUCLEOTIDE SEQUENCE [LARGE SCALE GENOMIC DNA]</scope>
    <source>
        <strain evidence="2 3">NCTC8284</strain>
    </source>
</reference>
<dbReference type="PANTHER" id="PTHR43174">
    <property type="entry name" value="UDP-N-ACETYLGLUCOSAMINE 2-EPIMERASE"/>
    <property type="match status" value="1"/>
</dbReference>
<gene>
    <name evidence="2" type="primary">neuC_1</name>
    <name evidence="2" type="ORF">NCTC8284_01160</name>
</gene>
<evidence type="ECO:0000313" key="2">
    <source>
        <dbReference type="EMBL" id="VEH66004.1"/>
    </source>
</evidence>
<protein>
    <submittedName>
        <fullName evidence="2">Polysialic acid biosynthesis protein P7</fullName>
    </submittedName>
</protein>
<dbReference type="STRING" id="758.GCA_000730685_00441"/>
<dbReference type="PANTHER" id="PTHR43174:SF3">
    <property type="entry name" value="UDP-N-ACETYLGLUCOSAMINE 2-EPIMERASE"/>
    <property type="match status" value="1"/>
</dbReference>
<feature type="domain" description="UDP-N-acetylglucosamine 2-epimerase" evidence="1">
    <location>
        <begin position="24"/>
        <end position="224"/>
    </location>
</feature>
<dbReference type="InterPro" id="IPR029767">
    <property type="entry name" value="WecB-like"/>
</dbReference>
<dbReference type="InterPro" id="IPR020004">
    <property type="entry name" value="UDP-GlcNAc_Epase"/>
</dbReference>
<dbReference type="SUPFAM" id="SSF53756">
    <property type="entry name" value="UDP-Glycosyltransferase/glycogen phosphorylase"/>
    <property type="match status" value="1"/>
</dbReference>
<dbReference type="KEGG" id="rpne:NCTC8284_01160"/>
<dbReference type="GO" id="GO:0004553">
    <property type="term" value="F:hydrolase activity, hydrolyzing O-glycosyl compounds"/>
    <property type="evidence" value="ECO:0007669"/>
    <property type="project" value="InterPro"/>
</dbReference>
<evidence type="ECO:0000259" key="1">
    <source>
        <dbReference type="Pfam" id="PF02350"/>
    </source>
</evidence>
<dbReference type="Proteomes" id="UP000278733">
    <property type="component" value="Chromosome"/>
</dbReference>
<name>A0A448MLE1_9PAST</name>
<sequence>MMKKRIAYVTGSRAEYGIVKRLLKSLQNDPELDFSLIVTAMHLDPQYGNTVKIIEEDGFFVREKIAVKLNSQNNQTILTSIAETLDLFGKHFQMHSYDAVMVLGDRYEMLAVATAAAMHNIPLIHLHGGEQTLGNYDEFIRHCITKMSKLHLTATEEYRKRVIQLGEVPESVINVGSLGAENSLLLDLPSKEELVVTLGIPTQPYFMVVFHPETITGQLVEEQIKQLF</sequence>
<organism evidence="2 3">
    <name type="scientific">Rodentibacter pneumotropicus</name>
    <dbReference type="NCBI Taxonomy" id="758"/>
    <lineage>
        <taxon>Bacteria</taxon>
        <taxon>Pseudomonadati</taxon>
        <taxon>Pseudomonadota</taxon>
        <taxon>Gammaproteobacteria</taxon>
        <taxon>Pasteurellales</taxon>
        <taxon>Pasteurellaceae</taxon>
        <taxon>Rodentibacter</taxon>
    </lineage>
</organism>
<dbReference type="Gene3D" id="3.40.50.2000">
    <property type="entry name" value="Glycogen Phosphorylase B"/>
    <property type="match status" value="1"/>
</dbReference>
<dbReference type="Pfam" id="PF02350">
    <property type="entry name" value="Epimerase_2"/>
    <property type="match status" value="1"/>
</dbReference>
<dbReference type="InterPro" id="IPR003331">
    <property type="entry name" value="UDP_GlcNAc_Epimerase_2_dom"/>
</dbReference>
<dbReference type="NCBIfam" id="TIGR03568">
    <property type="entry name" value="NeuC_NnaA"/>
    <property type="match status" value="1"/>
</dbReference>
<proteinExistence type="predicted"/>
<accession>A0A448MLE1</accession>
<dbReference type="AlphaFoldDB" id="A0A448MLE1"/>
<dbReference type="GO" id="GO:0006047">
    <property type="term" value="P:UDP-N-acetylglucosamine metabolic process"/>
    <property type="evidence" value="ECO:0007669"/>
    <property type="project" value="InterPro"/>
</dbReference>
<evidence type="ECO:0000313" key="3">
    <source>
        <dbReference type="Proteomes" id="UP000278733"/>
    </source>
</evidence>